<sequence length="123" mass="13798">MSCNCHGKSGVSVTRTSPFDQCSTCAKKHVVKAWNLWNEFLYADDNRDAISGQLRLAADHLMYDHRDNALKARDLAVMIEENHDAAITTEWDGLLAAVREAFNADHPDAVERLAQLQIKQETS</sequence>
<name>A0A645CUS8_9ZZZZ</name>
<comment type="caution">
    <text evidence="1">The sequence shown here is derived from an EMBL/GenBank/DDBJ whole genome shotgun (WGS) entry which is preliminary data.</text>
</comment>
<reference evidence="1" key="1">
    <citation type="submission" date="2019-08" db="EMBL/GenBank/DDBJ databases">
        <authorList>
            <person name="Kucharzyk K."/>
            <person name="Murdoch R.W."/>
            <person name="Higgins S."/>
            <person name="Loffler F."/>
        </authorList>
    </citation>
    <scope>NUCLEOTIDE SEQUENCE</scope>
</reference>
<gene>
    <name evidence="1" type="ORF">SDC9_127509</name>
</gene>
<evidence type="ECO:0000313" key="1">
    <source>
        <dbReference type="EMBL" id="MPM80462.1"/>
    </source>
</evidence>
<dbReference type="AlphaFoldDB" id="A0A645CUS8"/>
<organism evidence="1">
    <name type="scientific">bioreactor metagenome</name>
    <dbReference type="NCBI Taxonomy" id="1076179"/>
    <lineage>
        <taxon>unclassified sequences</taxon>
        <taxon>metagenomes</taxon>
        <taxon>ecological metagenomes</taxon>
    </lineage>
</organism>
<proteinExistence type="predicted"/>
<dbReference type="EMBL" id="VSSQ01030069">
    <property type="protein sequence ID" value="MPM80462.1"/>
    <property type="molecule type" value="Genomic_DNA"/>
</dbReference>
<protein>
    <submittedName>
        <fullName evidence="1">Uncharacterized protein</fullName>
    </submittedName>
</protein>
<accession>A0A645CUS8</accession>